<organism evidence="2 3">
    <name type="scientific">Paraburkholderia dinghuensis</name>
    <dbReference type="NCBI Taxonomy" id="2305225"/>
    <lineage>
        <taxon>Bacteria</taxon>
        <taxon>Pseudomonadati</taxon>
        <taxon>Pseudomonadota</taxon>
        <taxon>Betaproteobacteria</taxon>
        <taxon>Burkholderiales</taxon>
        <taxon>Burkholderiaceae</taxon>
        <taxon>Paraburkholderia</taxon>
    </lineage>
</organism>
<evidence type="ECO:0000313" key="3">
    <source>
        <dbReference type="Proteomes" id="UP000272778"/>
    </source>
</evidence>
<dbReference type="OrthoDB" id="9799053at2"/>
<keyword evidence="3" id="KW-1185">Reference proteome</keyword>
<protein>
    <submittedName>
        <fullName evidence="2">Cupin domain-containing protein</fullName>
    </submittedName>
</protein>
<evidence type="ECO:0000259" key="1">
    <source>
        <dbReference type="Pfam" id="PF05899"/>
    </source>
</evidence>
<gene>
    <name evidence="2" type="ORF">D1Y85_22985</name>
</gene>
<accession>A0A3N6MJX6</accession>
<comment type="caution">
    <text evidence="2">The sequence shown here is derived from an EMBL/GenBank/DDBJ whole genome shotgun (WGS) entry which is preliminary data.</text>
</comment>
<dbReference type="InterPro" id="IPR008579">
    <property type="entry name" value="UGlyAH_Cupin_dom"/>
</dbReference>
<dbReference type="RefSeq" id="WP_124153380.1">
    <property type="nucleotide sequence ID" value="NZ_RQIS01000021.1"/>
</dbReference>
<dbReference type="PANTHER" id="PTHR40943:SF2">
    <property type="entry name" value="(S)-UREIDOGLYCINE AMINOHYDROLASE CUPIN DOMAIN-CONTAINING PROTEIN"/>
    <property type="match status" value="1"/>
</dbReference>
<feature type="domain" description="(S)-ureidoglycine aminohydrolase cupin" evidence="1">
    <location>
        <begin position="42"/>
        <end position="114"/>
    </location>
</feature>
<dbReference type="Proteomes" id="UP000272778">
    <property type="component" value="Unassembled WGS sequence"/>
</dbReference>
<dbReference type="PANTHER" id="PTHR40943">
    <property type="entry name" value="CYTOPLASMIC PROTEIN-RELATED"/>
    <property type="match status" value="1"/>
</dbReference>
<dbReference type="Gene3D" id="2.60.120.10">
    <property type="entry name" value="Jelly Rolls"/>
    <property type="match status" value="1"/>
</dbReference>
<dbReference type="AlphaFoldDB" id="A0A3N6MJX6"/>
<dbReference type="InterPro" id="IPR011051">
    <property type="entry name" value="RmlC_Cupin_sf"/>
</dbReference>
<name>A0A3N6MJX6_9BURK</name>
<dbReference type="EMBL" id="RQIS01000021">
    <property type="protein sequence ID" value="RQH01635.1"/>
    <property type="molecule type" value="Genomic_DNA"/>
</dbReference>
<proteinExistence type="predicted"/>
<dbReference type="SUPFAM" id="SSF51182">
    <property type="entry name" value="RmlC-like cupins"/>
    <property type="match status" value="1"/>
</dbReference>
<evidence type="ECO:0000313" key="2">
    <source>
        <dbReference type="EMBL" id="RQH01635.1"/>
    </source>
</evidence>
<dbReference type="CDD" id="cd02227">
    <property type="entry name" value="cupin_TM1112-like"/>
    <property type="match status" value="1"/>
</dbReference>
<dbReference type="InterPro" id="IPR014710">
    <property type="entry name" value="RmlC-like_jellyroll"/>
</dbReference>
<sequence>MAGISGIVDIGVDQGERFEYRVAPEKLISGDPVQTLTQGFTSPCGQFSTGIWASTPGHWRVNYTEMEYCEILKGVSVIRDETGKEKVLRAGDRFVIPAGFKGTWEVVEPCEKIYVVYENETART</sequence>
<reference evidence="2 3" key="1">
    <citation type="submission" date="2018-11" db="EMBL/GenBank/DDBJ databases">
        <title>Paraburkholderia sp. DHOA04, isolated from soil.</title>
        <authorList>
            <person name="Gao Z.-H."/>
            <person name="Qiu L.-H."/>
            <person name="Fu J.-C."/>
        </authorList>
    </citation>
    <scope>NUCLEOTIDE SEQUENCE [LARGE SCALE GENOMIC DNA]</scope>
    <source>
        <strain evidence="2 3">DHOA04</strain>
    </source>
</reference>
<dbReference type="Pfam" id="PF05899">
    <property type="entry name" value="Cupin_3"/>
    <property type="match status" value="1"/>
</dbReference>